<dbReference type="Proteomes" id="UP001295469">
    <property type="component" value="Chromosome C02"/>
</dbReference>
<sequence length="53" mass="5908">MVIKQISTLEVTPSTVAVSLWPPARKEPSMLRDAPLVIVTGIFTGRKSIRRLF</sequence>
<protein>
    <submittedName>
        <fullName evidence="1">(rape) hypothetical protein</fullName>
    </submittedName>
</protein>
<proteinExistence type="predicted"/>
<organism evidence="1">
    <name type="scientific">Brassica napus</name>
    <name type="common">Rape</name>
    <dbReference type="NCBI Taxonomy" id="3708"/>
    <lineage>
        <taxon>Eukaryota</taxon>
        <taxon>Viridiplantae</taxon>
        <taxon>Streptophyta</taxon>
        <taxon>Embryophyta</taxon>
        <taxon>Tracheophyta</taxon>
        <taxon>Spermatophyta</taxon>
        <taxon>Magnoliopsida</taxon>
        <taxon>eudicotyledons</taxon>
        <taxon>Gunneridae</taxon>
        <taxon>Pentapetalae</taxon>
        <taxon>rosids</taxon>
        <taxon>malvids</taxon>
        <taxon>Brassicales</taxon>
        <taxon>Brassicaceae</taxon>
        <taxon>Brassiceae</taxon>
        <taxon>Brassica</taxon>
    </lineage>
</organism>
<evidence type="ECO:0000313" key="1">
    <source>
        <dbReference type="EMBL" id="CAF1911138.1"/>
    </source>
</evidence>
<gene>
    <name evidence="1" type="ORF">DARMORV10_C02P32040.1</name>
</gene>
<dbReference type="AlphaFoldDB" id="A0A816K6A7"/>
<reference evidence="1" key="1">
    <citation type="submission" date="2021-01" db="EMBL/GenBank/DDBJ databases">
        <authorList>
            <consortium name="Genoscope - CEA"/>
            <person name="William W."/>
        </authorList>
    </citation>
    <scope>NUCLEOTIDE SEQUENCE</scope>
</reference>
<dbReference type="EMBL" id="HG994366">
    <property type="protein sequence ID" value="CAF1911138.1"/>
    <property type="molecule type" value="Genomic_DNA"/>
</dbReference>
<accession>A0A816K6A7</accession>
<name>A0A816K6A7_BRANA</name>
<feature type="non-terminal residue" evidence="1">
    <location>
        <position position="53"/>
    </location>
</feature>